<sequence length="370" mass="41173">MISYDTFLGPHARVREADLASKGLLMLAKHPTPVSELFSPCFDASDKFYESRDDDSDSCDLFYKINAIEKDQEQEIKQKKMPLSHNVGDARSALVVKLLRVVKVNELMLTRTTDEQIAALLMTPSHMKFWHLWTRRSGVERLVVHQLQLQPVAPTLFSPGQLNSFRVLELMDVLDSTTGGMVDAASKVRDRVLRKIPQVLPPPAVTLVWRRLDKVGDADLILRKTLQRIGVWGGGSQTPITTPYAPPSVKTSSDDGAATSSHESEMINQDLSELTSSSRRETPAPLSSCNSSSVFVLDEGQSSGVYVLSYAEGLSVVPARMLKYMRLLMHHEVSTNAFTVVVRFDPRPSHWELMKRGMVSPQSLPSSPTL</sequence>
<organism evidence="2 3">
    <name type="scientific">Peronospora farinosa</name>
    <dbReference type="NCBI Taxonomy" id="134698"/>
    <lineage>
        <taxon>Eukaryota</taxon>
        <taxon>Sar</taxon>
        <taxon>Stramenopiles</taxon>
        <taxon>Oomycota</taxon>
        <taxon>Peronosporomycetes</taxon>
        <taxon>Peronosporales</taxon>
        <taxon>Peronosporaceae</taxon>
        <taxon>Peronospora</taxon>
    </lineage>
</organism>
<comment type="caution">
    <text evidence="2">The sequence shown here is derived from an EMBL/GenBank/DDBJ whole genome shotgun (WGS) entry which is preliminary data.</text>
</comment>
<evidence type="ECO:0000313" key="3">
    <source>
        <dbReference type="Proteomes" id="UP001159659"/>
    </source>
</evidence>
<evidence type="ECO:0000313" key="2">
    <source>
        <dbReference type="EMBL" id="CAI5729701.1"/>
    </source>
</evidence>
<feature type="region of interest" description="Disordered" evidence="1">
    <location>
        <begin position="237"/>
        <end position="290"/>
    </location>
</feature>
<dbReference type="EMBL" id="CANTFK010000836">
    <property type="protein sequence ID" value="CAI5729701.1"/>
    <property type="molecule type" value="Genomic_DNA"/>
</dbReference>
<proteinExistence type="predicted"/>
<protein>
    <submittedName>
        <fullName evidence="2">Uncharacterized protein</fullName>
    </submittedName>
</protein>
<name>A0AAV0TZE2_9STRA</name>
<dbReference type="Proteomes" id="UP001159659">
    <property type="component" value="Unassembled WGS sequence"/>
</dbReference>
<dbReference type="AlphaFoldDB" id="A0AAV0TZE2"/>
<gene>
    <name evidence="2" type="ORF">PFR002_LOCUS6088</name>
</gene>
<reference evidence="2" key="1">
    <citation type="submission" date="2022-12" db="EMBL/GenBank/DDBJ databases">
        <authorList>
            <person name="Webb A."/>
        </authorList>
    </citation>
    <scope>NUCLEOTIDE SEQUENCE</scope>
    <source>
        <strain evidence="2">Pf2</strain>
    </source>
</reference>
<accession>A0AAV0TZE2</accession>
<feature type="compositionally biased region" description="Polar residues" evidence="1">
    <location>
        <begin position="258"/>
        <end position="277"/>
    </location>
</feature>
<evidence type="ECO:0000256" key="1">
    <source>
        <dbReference type="SAM" id="MobiDB-lite"/>
    </source>
</evidence>